<comment type="cofactor">
    <cofactor evidence="1">
        <name>FMN</name>
        <dbReference type="ChEBI" id="CHEBI:58210"/>
    </cofactor>
</comment>
<organism evidence="18">
    <name type="scientific">Caenorhabditis remanei</name>
    <name type="common">Caenorhabditis vulgaris</name>
    <dbReference type="NCBI Taxonomy" id="31234"/>
    <lineage>
        <taxon>Eukaryota</taxon>
        <taxon>Metazoa</taxon>
        <taxon>Ecdysozoa</taxon>
        <taxon>Nematoda</taxon>
        <taxon>Chromadorea</taxon>
        <taxon>Rhabditida</taxon>
        <taxon>Rhabditina</taxon>
        <taxon>Rhabditomorpha</taxon>
        <taxon>Rhabditoidea</taxon>
        <taxon>Rhabditidae</taxon>
        <taxon>Peloderinae</taxon>
        <taxon>Caenorhabditis</taxon>
    </lineage>
</organism>
<keyword evidence="11" id="KW-0411">Iron-sulfur</keyword>
<keyword evidence="18" id="KW-1185">Reference proteome</keyword>
<evidence type="ECO:0000256" key="4">
    <source>
        <dbReference type="ARBA" id="ARBA00022605"/>
    </source>
</evidence>
<feature type="domain" description="Glutamine amidotransferase type-2" evidence="16">
    <location>
        <begin position="25"/>
        <end position="128"/>
    </location>
</feature>
<gene>
    <name evidence="17" type="ORF">CRE_13889</name>
</gene>
<evidence type="ECO:0000256" key="6">
    <source>
        <dbReference type="ARBA" id="ARBA00022643"/>
    </source>
</evidence>
<evidence type="ECO:0000256" key="5">
    <source>
        <dbReference type="ARBA" id="ARBA00022630"/>
    </source>
</evidence>
<dbReference type="PANTHER" id="PTHR11938">
    <property type="entry name" value="FAD NADPH DEHYDROGENASE/OXIDOREDUCTASE"/>
    <property type="match status" value="1"/>
</dbReference>
<keyword evidence="4" id="KW-0028">Amino-acid biosynthesis</keyword>
<dbReference type="GO" id="GO:0019676">
    <property type="term" value="P:ammonia assimilation cycle"/>
    <property type="evidence" value="ECO:0007669"/>
    <property type="project" value="TreeGrafter"/>
</dbReference>
<dbReference type="PANTHER" id="PTHR11938:SF148">
    <property type="entry name" value="GLUTAMATE SYNTHASE [NADPH] LARGE CHAIN"/>
    <property type="match status" value="1"/>
</dbReference>
<evidence type="ECO:0000256" key="3">
    <source>
        <dbReference type="ARBA" id="ARBA00009716"/>
    </source>
</evidence>
<evidence type="ECO:0000313" key="18">
    <source>
        <dbReference type="Proteomes" id="UP000008281"/>
    </source>
</evidence>
<keyword evidence="7" id="KW-0479">Metal-binding</keyword>
<keyword evidence="9" id="KW-0560">Oxidoreductase</keyword>
<dbReference type="Pfam" id="PF00310">
    <property type="entry name" value="GATase_2"/>
    <property type="match status" value="1"/>
</dbReference>
<evidence type="ECO:0000256" key="10">
    <source>
        <dbReference type="ARBA" id="ARBA00023004"/>
    </source>
</evidence>
<reference evidence="17" key="1">
    <citation type="submission" date="2007-07" db="EMBL/GenBank/DDBJ databases">
        <title>PCAP assembly of the Caenorhabditis remanei genome.</title>
        <authorList>
            <consortium name="The Caenorhabditis remanei Sequencing Consortium"/>
            <person name="Wilson R.K."/>
        </authorList>
    </citation>
    <scope>NUCLEOTIDE SEQUENCE [LARGE SCALE GENOMIC DNA]</scope>
    <source>
        <strain evidence="17">PB4641</strain>
    </source>
</reference>
<keyword evidence="13" id="KW-0003">3Fe-4S</keyword>
<dbReference type="Proteomes" id="UP000008281">
    <property type="component" value="Unassembled WGS sequence"/>
</dbReference>
<dbReference type="STRING" id="31234.E3NX19"/>
<evidence type="ECO:0000256" key="11">
    <source>
        <dbReference type="ARBA" id="ARBA00023014"/>
    </source>
</evidence>
<dbReference type="InterPro" id="IPR029055">
    <property type="entry name" value="Ntn_hydrolases_N"/>
</dbReference>
<feature type="non-terminal residue" evidence="17">
    <location>
        <position position="128"/>
    </location>
</feature>
<dbReference type="GO" id="GO:0006537">
    <property type="term" value="P:glutamate biosynthetic process"/>
    <property type="evidence" value="ECO:0007669"/>
    <property type="project" value="UniProtKB-KW"/>
</dbReference>
<comment type="pathway">
    <text evidence="14">Amino-acid biosynthesis; L-glutamate biosynthesis via GLT pathway; L-glutamate from 2-oxoglutarate and L-glutamine (ferredoxin route): step 1/1.</text>
</comment>
<dbReference type="OrthoDB" id="4327079at2759"/>
<evidence type="ECO:0000256" key="9">
    <source>
        <dbReference type="ARBA" id="ARBA00023002"/>
    </source>
</evidence>
<dbReference type="HOGENOM" id="CLU_1964999_0_0_1"/>
<evidence type="ECO:0000256" key="15">
    <source>
        <dbReference type="ARBA" id="ARBA00039085"/>
    </source>
</evidence>
<comment type="cofactor">
    <cofactor evidence="2">
        <name>[3Fe-4S] cluster</name>
        <dbReference type="ChEBI" id="CHEBI:21137"/>
    </cofactor>
</comment>
<evidence type="ECO:0000256" key="12">
    <source>
        <dbReference type="ARBA" id="ARBA00023164"/>
    </source>
</evidence>
<evidence type="ECO:0000256" key="8">
    <source>
        <dbReference type="ARBA" id="ARBA00022962"/>
    </source>
</evidence>
<dbReference type="InParanoid" id="E3NX19"/>
<dbReference type="PROSITE" id="PS51278">
    <property type="entry name" value="GATASE_TYPE_2"/>
    <property type="match status" value="1"/>
</dbReference>
<dbReference type="AlphaFoldDB" id="E3NX19"/>
<accession>E3NX19</accession>
<evidence type="ECO:0000256" key="13">
    <source>
        <dbReference type="ARBA" id="ARBA00023291"/>
    </source>
</evidence>
<dbReference type="GO" id="GO:0046872">
    <property type="term" value="F:metal ion binding"/>
    <property type="evidence" value="ECO:0007669"/>
    <property type="project" value="UniProtKB-KW"/>
</dbReference>
<keyword evidence="8" id="KW-0315">Glutamine amidotransferase</keyword>
<dbReference type="GO" id="GO:0051538">
    <property type="term" value="F:3 iron, 4 sulfur cluster binding"/>
    <property type="evidence" value="ECO:0007669"/>
    <property type="project" value="UniProtKB-KW"/>
</dbReference>
<comment type="similarity">
    <text evidence="3">Belongs to the glutamate synthase family.</text>
</comment>
<keyword evidence="5" id="KW-0285">Flavoprotein</keyword>
<keyword evidence="10" id="KW-0408">Iron</keyword>
<dbReference type="GO" id="GO:0016041">
    <property type="term" value="F:glutamate synthase (ferredoxin) activity"/>
    <property type="evidence" value="ECO:0007669"/>
    <property type="project" value="UniProtKB-EC"/>
</dbReference>
<dbReference type="eggNOG" id="KOG0399">
    <property type="taxonomic scope" value="Eukaryota"/>
</dbReference>
<proteinExistence type="inferred from homology"/>
<dbReference type="EC" id="1.4.7.1" evidence="15"/>
<dbReference type="InterPro" id="IPR017932">
    <property type="entry name" value="GATase_2_dom"/>
</dbReference>
<evidence type="ECO:0000256" key="7">
    <source>
        <dbReference type="ARBA" id="ARBA00022723"/>
    </source>
</evidence>
<evidence type="ECO:0000256" key="2">
    <source>
        <dbReference type="ARBA" id="ARBA00001927"/>
    </source>
</evidence>
<keyword evidence="12" id="KW-0314">Glutamate biosynthesis</keyword>
<evidence type="ECO:0000256" key="1">
    <source>
        <dbReference type="ARBA" id="ARBA00001917"/>
    </source>
</evidence>
<name>E3NX19_CAERE</name>
<evidence type="ECO:0000313" key="17">
    <source>
        <dbReference type="EMBL" id="EFP08329.1"/>
    </source>
</evidence>
<keyword evidence="6" id="KW-0288">FMN</keyword>
<dbReference type="OMA" id="MPKAFFR"/>
<dbReference type="EMBL" id="DS271996">
    <property type="protein sequence ID" value="EFP08329.1"/>
    <property type="molecule type" value="Genomic_DNA"/>
</dbReference>
<evidence type="ECO:0000256" key="14">
    <source>
        <dbReference type="ARBA" id="ARBA00037928"/>
    </source>
</evidence>
<dbReference type="SUPFAM" id="SSF56235">
    <property type="entry name" value="N-terminal nucleophile aminohydrolases (Ntn hydrolases)"/>
    <property type="match status" value="1"/>
</dbReference>
<evidence type="ECO:0000259" key="16">
    <source>
        <dbReference type="PROSITE" id="PS51278"/>
    </source>
</evidence>
<dbReference type="InterPro" id="IPR050711">
    <property type="entry name" value="ET-N_metabolism_enzyme"/>
</dbReference>
<sequence length="128" mass="13679">MHMPSPNTVAPAQGLYQPDEFKDNCGFGLIAHMQGDASHDLVKTAIHSLSCMTHRGGIAADGKTGDGCGLLLAMPKAFFREEAKKISDITLSEIFAVGTIFLNLDPALAAHAKQILTHEMRELSCDVG</sequence>
<dbReference type="Gene3D" id="3.60.20.10">
    <property type="entry name" value="Glutamine Phosphoribosylpyrophosphate, subunit 1, domain 1"/>
    <property type="match status" value="1"/>
</dbReference>
<protein>
    <recommendedName>
        <fullName evidence="15">glutamate synthase (ferredoxin)</fullName>
        <ecNumber evidence="15">1.4.7.1</ecNumber>
    </recommendedName>
</protein>